<dbReference type="Proteomes" id="UP000807353">
    <property type="component" value="Unassembled WGS sequence"/>
</dbReference>
<evidence type="ECO:0008006" key="3">
    <source>
        <dbReference type="Google" id="ProtNLM"/>
    </source>
</evidence>
<name>A0A9P5XVV6_9AGAR</name>
<keyword evidence="2" id="KW-1185">Reference proteome</keyword>
<organism evidence="1 2">
    <name type="scientific">Collybia nuda</name>
    <dbReference type="NCBI Taxonomy" id="64659"/>
    <lineage>
        <taxon>Eukaryota</taxon>
        <taxon>Fungi</taxon>
        <taxon>Dikarya</taxon>
        <taxon>Basidiomycota</taxon>
        <taxon>Agaricomycotina</taxon>
        <taxon>Agaricomycetes</taxon>
        <taxon>Agaricomycetidae</taxon>
        <taxon>Agaricales</taxon>
        <taxon>Tricholomatineae</taxon>
        <taxon>Clitocybaceae</taxon>
        <taxon>Collybia</taxon>
    </lineage>
</organism>
<protein>
    <recommendedName>
        <fullName evidence="3">F-box domain-containing protein</fullName>
    </recommendedName>
</protein>
<evidence type="ECO:0000313" key="1">
    <source>
        <dbReference type="EMBL" id="KAF9456671.1"/>
    </source>
</evidence>
<comment type="caution">
    <text evidence="1">The sequence shown here is derived from an EMBL/GenBank/DDBJ whole genome shotgun (WGS) entry which is preliminary data.</text>
</comment>
<proteinExistence type="predicted"/>
<dbReference type="OrthoDB" id="3190489at2759"/>
<dbReference type="AlphaFoldDB" id="A0A9P5XVV6"/>
<accession>A0A9P5XVV6</accession>
<dbReference type="EMBL" id="MU150410">
    <property type="protein sequence ID" value="KAF9456671.1"/>
    <property type="molecule type" value="Genomic_DNA"/>
</dbReference>
<sequence>MSPPSIRTSLPVELWEKIVDSVRPDAHLSLCRVSKLFHSLAVRSLYYDISLDSPSATAACCRTLANNLNTASAVRNLTITYTPSEPLKYHYFPSFYQLLGRALRCLTNVRDLRLSVLDPNYIQVLARCQFPSLHHFECYLTLTTPLVSFLNQHPSITYLQIAPNEALSPASWPPPTRPGVVLPKLEYFVGNSECISALACDASLRSAFLFWDAVDATPQDAIMALERSSSDTINLLSCRRRGWNLDLIDLISTWLPNIYVLSVTNLLVIDAHPSQVRTKTPRISSAYLDAIRGLLSRFTDLHRLDLHCVDTFRMGEVECRMDDDFATVSGWGAACPTLSECILSHSNGLKWIRVVDDVWVPDPCDHRGVRWLTGMLRSNRFPQWNRVLAVIQQRTQRIPLLGDVEECVEILKSVVIGDQWEL</sequence>
<evidence type="ECO:0000313" key="2">
    <source>
        <dbReference type="Proteomes" id="UP000807353"/>
    </source>
</evidence>
<reference evidence="1" key="1">
    <citation type="submission" date="2020-11" db="EMBL/GenBank/DDBJ databases">
        <authorList>
            <consortium name="DOE Joint Genome Institute"/>
            <person name="Ahrendt S."/>
            <person name="Riley R."/>
            <person name="Andreopoulos W."/>
            <person name="Labutti K."/>
            <person name="Pangilinan J."/>
            <person name="Ruiz-Duenas F.J."/>
            <person name="Barrasa J.M."/>
            <person name="Sanchez-Garcia M."/>
            <person name="Camarero S."/>
            <person name="Miyauchi S."/>
            <person name="Serrano A."/>
            <person name="Linde D."/>
            <person name="Babiker R."/>
            <person name="Drula E."/>
            <person name="Ayuso-Fernandez I."/>
            <person name="Pacheco R."/>
            <person name="Padilla G."/>
            <person name="Ferreira P."/>
            <person name="Barriuso J."/>
            <person name="Kellner H."/>
            <person name="Castanera R."/>
            <person name="Alfaro M."/>
            <person name="Ramirez L."/>
            <person name="Pisabarro A.G."/>
            <person name="Kuo A."/>
            <person name="Tritt A."/>
            <person name="Lipzen A."/>
            <person name="He G."/>
            <person name="Yan M."/>
            <person name="Ng V."/>
            <person name="Cullen D."/>
            <person name="Martin F."/>
            <person name="Rosso M.-N."/>
            <person name="Henrissat B."/>
            <person name="Hibbett D."/>
            <person name="Martinez A.T."/>
            <person name="Grigoriev I.V."/>
        </authorList>
    </citation>
    <scope>NUCLEOTIDE SEQUENCE</scope>
    <source>
        <strain evidence="1">CBS 247.69</strain>
    </source>
</reference>
<gene>
    <name evidence="1" type="ORF">BDZ94DRAFT_332371</name>
</gene>